<evidence type="ECO:0000256" key="2">
    <source>
        <dbReference type="HAMAP-Rule" id="MF_00518"/>
    </source>
</evidence>
<keyword evidence="2" id="KW-0963">Cytoplasm</keyword>
<dbReference type="InterPro" id="IPR023509">
    <property type="entry name" value="DTD-like_sf"/>
</dbReference>
<comment type="domain">
    <text evidence="2">A Gly-cisPro motif from one monomer fits into the active site of the other monomer to allow specific chiral rejection of L-amino acids.</text>
</comment>
<dbReference type="PANTHER" id="PTHR10472">
    <property type="entry name" value="D-TYROSYL-TRNA TYR DEACYLASE"/>
    <property type="match status" value="1"/>
</dbReference>
<dbReference type="CDD" id="cd00563">
    <property type="entry name" value="Dtyr_deacylase"/>
    <property type="match status" value="1"/>
</dbReference>
<keyword evidence="2" id="KW-0694">RNA-binding</keyword>
<dbReference type="Pfam" id="PF02580">
    <property type="entry name" value="Tyr_Deacylase"/>
    <property type="match status" value="1"/>
</dbReference>
<dbReference type="EMBL" id="QFQP01000001">
    <property type="protein sequence ID" value="PZR18804.1"/>
    <property type="molecule type" value="Genomic_DNA"/>
</dbReference>
<comment type="catalytic activity">
    <reaction evidence="2">
        <text>glycyl-tRNA(Ala) + H2O = tRNA(Ala) + glycine + H(+)</text>
        <dbReference type="Rhea" id="RHEA:53744"/>
        <dbReference type="Rhea" id="RHEA-COMP:9657"/>
        <dbReference type="Rhea" id="RHEA-COMP:13640"/>
        <dbReference type="ChEBI" id="CHEBI:15377"/>
        <dbReference type="ChEBI" id="CHEBI:15378"/>
        <dbReference type="ChEBI" id="CHEBI:57305"/>
        <dbReference type="ChEBI" id="CHEBI:78442"/>
        <dbReference type="ChEBI" id="CHEBI:78522"/>
    </reaction>
</comment>
<dbReference type="FunFam" id="3.50.80.10:FF:000001">
    <property type="entry name" value="D-aminoacyl-tRNA deacylase"/>
    <property type="match status" value="1"/>
</dbReference>
<dbReference type="GO" id="GO:0043908">
    <property type="term" value="F:Ser(Gly)-tRNA(Ala) hydrolase activity"/>
    <property type="evidence" value="ECO:0007669"/>
    <property type="project" value="UniProtKB-UniRule"/>
</dbReference>
<evidence type="ECO:0000256" key="1">
    <source>
        <dbReference type="ARBA" id="ARBA00009673"/>
    </source>
</evidence>
<keyword evidence="2" id="KW-0820">tRNA-binding</keyword>
<dbReference type="SUPFAM" id="SSF69500">
    <property type="entry name" value="DTD-like"/>
    <property type="match status" value="1"/>
</dbReference>
<evidence type="ECO:0000313" key="3">
    <source>
        <dbReference type="EMBL" id="PZR18804.1"/>
    </source>
</evidence>
<dbReference type="GO" id="GO:0000049">
    <property type="term" value="F:tRNA binding"/>
    <property type="evidence" value="ECO:0007669"/>
    <property type="project" value="UniProtKB-UniRule"/>
</dbReference>
<dbReference type="GO" id="GO:0051500">
    <property type="term" value="F:D-tyrosyl-tRNA(Tyr) deacylase activity"/>
    <property type="evidence" value="ECO:0007669"/>
    <property type="project" value="TreeGrafter"/>
</dbReference>
<dbReference type="Gene3D" id="3.50.80.10">
    <property type="entry name" value="D-tyrosyl-tRNA(Tyr) deacylase"/>
    <property type="match status" value="1"/>
</dbReference>
<name>A0A2W5VTB9_9BACT</name>
<comment type="catalytic activity">
    <reaction evidence="2">
        <text>a D-aminoacyl-tRNA + H2O = a tRNA + a D-alpha-amino acid + H(+)</text>
        <dbReference type="Rhea" id="RHEA:13953"/>
        <dbReference type="Rhea" id="RHEA-COMP:10123"/>
        <dbReference type="Rhea" id="RHEA-COMP:10124"/>
        <dbReference type="ChEBI" id="CHEBI:15377"/>
        <dbReference type="ChEBI" id="CHEBI:15378"/>
        <dbReference type="ChEBI" id="CHEBI:59871"/>
        <dbReference type="ChEBI" id="CHEBI:78442"/>
        <dbReference type="ChEBI" id="CHEBI:79333"/>
        <dbReference type="EC" id="3.1.1.96"/>
    </reaction>
</comment>
<dbReference type="AlphaFoldDB" id="A0A2W5VTB9"/>
<protein>
    <recommendedName>
        <fullName evidence="2">D-aminoacyl-tRNA deacylase</fullName>
        <shortName evidence="2">DTD</shortName>
        <ecNumber evidence="2">3.1.1.96</ecNumber>
    </recommendedName>
    <alternativeName>
        <fullName evidence="2">Gly-tRNA(Ala) deacylase</fullName>
        <ecNumber evidence="2">3.1.1.-</ecNumber>
    </alternativeName>
</protein>
<dbReference type="HAMAP" id="MF_00518">
    <property type="entry name" value="Deacylase_Dtd"/>
    <property type="match status" value="1"/>
</dbReference>
<reference evidence="3 4" key="1">
    <citation type="submission" date="2017-08" db="EMBL/GenBank/DDBJ databases">
        <title>Infants hospitalized years apart are colonized by the same room-sourced microbial strains.</title>
        <authorList>
            <person name="Brooks B."/>
            <person name="Olm M.R."/>
            <person name="Firek B.A."/>
            <person name="Baker R."/>
            <person name="Thomas B.C."/>
            <person name="Morowitz M.J."/>
            <person name="Banfield J.F."/>
        </authorList>
    </citation>
    <scope>NUCLEOTIDE SEQUENCE [LARGE SCALE GENOMIC DNA]</scope>
    <source>
        <strain evidence="3">S2_003_000_R2_14</strain>
    </source>
</reference>
<keyword evidence="2" id="KW-0378">Hydrolase</keyword>
<dbReference type="GO" id="GO:0019478">
    <property type="term" value="P:D-amino acid catabolic process"/>
    <property type="evidence" value="ECO:0007669"/>
    <property type="project" value="UniProtKB-UniRule"/>
</dbReference>
<dbReference type="GO" id="GO:0005737">
    <property type="term" value="C:cytoplasm"/>
    <property type="evidence" value="ECO:0007669"/>
    <property type="project" value="UniProtKB-SubCell"/>
</dbReference>
<comment type="caution">
    <text evidence="3">The sequence shown here is derived from an EMBL/GenBank/DDBJ whole genome shotgun (WGS) entry which is preliminary data.</text>
</comment>
<feature type="short sequence motif" description="Gly-cisPro motif, important for rejection of L-amino acids" evidence="2">
    <location>
        <begin position="137"/>
        <end position="138"/>
    </location>
</feature>
<organism evidence="3 4">
    <name type="scientific">Archangium gephyra</name>
    <dbReference type="NCBI Taxonomy" id="48"/>
    <lineage>
        <taxon>Bacteria</taxon>
        <taxon>Pseudomonadati</taxon>
        <taxon>Myxococcota</taxon>
        <taxon>Myxococcia</taxon>
        <taxon>Myxococcales</taxon>
        <taxon>Cystobacterineae</taxon>
        <taxon>Archangiaceae</taxon>
        <taxon>Archangium</taxon>
    </lineage>
</organism>
<comment type="subunit">
    <text evidence="2">Homodimer.</text>
</comment>
<proteinExistence type="inferred from homology"/>
<dbReference type="PANTHER" id="PTHR10472:SF5">
    <property type="entry name" value="D-AMINOACYL-TRNA DEACYLASE 1"/>
    <property type="match status" value="1"/>
</dbReference>
<accession>A0A2W5VTB9</accession>
<evidence type="ECO:0000313" key="4">
    <source>
        <dbReference type="Proteomes" id="UP000249061"/>
    </source>
</evidence>
<comment type="similarity">
    <text evidence="1 2">Belongs to the DTD family.</text>
</comment>
<comment type="subcellular location">
    <subcellularLocation>
        <location evidence="2">Cytoplasm</location>
    </subcellularLocation>
</comment>
<dbReference type="NCBIfam" id="TIGR00256">
    <property type="entry name" value="D-aminoacyl-tRNA deacylase"/>
    <property type="match status" value="1"/>
</dbReference>
<comment type="function">
    <text evidence="2">An aminoacyl-tRNA editing enzyme that deacylates mischarged D-aminoacyl-tRNAs. Also deacylates mischarged glycyl-tRNA(Ala), protecting cells against glycine mischarging by AlaRS. Acts via tRNA-based rather than protein-based catalysis; rejects L-amino acids rather than detecting D-amino acids in the active site. By recycling D-aminoacyl-tRNA to D-amino acids and free tRNA molecules, this enzyme counteracts the toxicity associated with the formation of D-aminoacyl-tRNA entities in vivo and helps enforce protein L-homochirality.</text>
</comment>
<dbReference type="GO" id="GO:0106026">
    <property type="term" value="F:Gly-tRNA(Ala) deacylase activity"/>
    <property type="evidence" value="ECO:0007669"/>
    <property type="project" value="UniProtKB-UniRule"/>
</dbReference>
<dbReference type="InterPro" id="IPR003732">
    <property type="entry name" value="Daa-tRNA_deacyls_DTD"/>
</dbReference>
<sequence length="151" mass="16365">MRAVLQRVKEASVTVDGVVTGKIGAGLLVLLGVGKGDTEADLDFMVDKIPQLRIFEDDAGKMNKSLLDTSKAMLAVSQFTLYADTKKGRRPSFIDAMPPDEAKRLYESFCARARALGVTVEEGIFAADMKVALINDGPVTICLDSVDRVQR</sequence>
<dbReference type="EC" id="3.1.1.-" evidence="2"/>
<gene>
    <name evidence="2" type="primary">dtd</name>
    <name evidence="3" type="ORF">DI536_02685</name>
</gene>
<dbReference type="Proteomes" id="UP000249061">
    <property type="component" value="Unassembled WGS sequence"/>
</dbReference>
<dbReference type="EC" id="3.1.1.96" evidence="2"/>